<evidence type="ECO:0000313" key="3">
    <source>
        <dbReference type="Proteomes" id="UP000278807"/>
    </source>
</evidence>
<accession>A0A0R3TAA6</accession>
<sequence length="68" mass="7957">MILKFLILLRLGNRVTNFLPVKRDDRIGDEIGAIFWNSSGAKYIRRGLYRFPLISEFLIAFSLLRLDN</sequence>
<proteinExistence type="predicted"/>
<feature type="chain" id="PRO_5043131769" evidence="1">
    <location>
        <begin position="18"/>
        <end position="68"/>
    </location>
</feature>
<reference evidence="4" key="1">
    <citation type="submission" date="2017-02" db="UniProtKB">
        <authorList>
            <consortium name="WormBaseParasite"/>
        </authorList>
    </citation>
    <scope>IDENTIFICATION</scope>
</reference>
<organism evidence="4">
    <name type="scientific">Rodentolepis nana</name>
    <name type="common">Dwarf tapeworm</name>
    <name type="synonym">Hymenolepis nana</name>
    <dbReference type="NCBI Taxonomy" id="102285"/>
    <lineage>
        <taxon>Eukaryota</taxon>
        <taxon>Metazoa</taxon>
        <taxon>Spiralia</taxon>
        <taxon>Lophotrochozoa</taxon>
        <taxon>Platyhelminthes</taxon>
        <taxon>Cestoda</taxon>
        <taxon>Eucestoda</taxon>
        <taxon>Cyclophyllidea</taxon>
        <taxon>Hymenolepididae</taxon>
        <taxon>Rodentolepis</taxon>
    </lineage>
</organism>
<dbReference type="Proteomes" id="UP000278807">
    <property type="component" value="Unassembled WGS sequence"/>
</dbReference>
<name>A0A0R3TAA6_RODNA</name>
<keyword evidence="1" id="KW-0732">Signal</keyword>
<keyword evidence="3" id="KW-1185">Reference proteome</keyword>
<feature type="signal peptide" evidence="1">
    <location>
        <begin position="1"/>
        <end position="17"/>
    </location>
</feature>
<dbReference type="AlphaFoldDB" id="A0A0R3TAA6"/>
<gene>
    <name evidence="2" type="ORF">HNAJ_LOCUS3993</name>
</gene>
<reference evidence="2 3" key="2">
    <citation type="submission" date="2018-11" db="EMBL/GenBank/DDBJ databases">
        <authorList>
            <consortium name="Pathogen Informatics"/>
        </authorList>
    </citation>
    <scope>NUCLEOTIDE SEQUENCE [LARGE SCALE GENOMIC DNA]</scope>
</reference>
<dbReference type="EMBL" id="UZAE01002560">
    <property type="protein sequence ID" value="VDN99852.1"/>
    <property type="molecule type" value="Genomic_DNA"/>
</dbReference>
<evidence type="ECO:0000256" key="1">
    <source>
        <dbReference type="SAM" id="SignalP"/>
    </source>
</evidence>
<protein>
    <submittedName>
        <fullName evidence="2 4">Uncharacterized protein</fullName>
    </submittedName>
</protein>
<dbReference type="WBParaSite" id="HNAJ_0000399501-mRNA-1">
    <property type="protein sequence ID" value="HNAJ_0000399501-mRNA-1"/>
    <property type="gene ID" value="HNAJ_0000399501"/>
</dbReference>
<evidence type="ECO:0000313" key="4">
    <source>
        <dbReference type="WBParaSite" id="HNAJ_0000399501-mRNA-1"/>
    </source>
</evidence>
<evidence type="ECO:0000313" key="2">
    <source>
        <dbReference type="EMBL" id="VDN99852.1"/>
    </source>
</evidence>